<dbReference type="EMBL" id="LAZR01040620">
    <property type="protein sequence ID" value="KKL14038.1"/>
    <property type="molecule type" value="Genomic_DNA"/>
</dbReference>
<reference evidence="1" key="1">
    <citation type="journal article" date="2015" name="Nature">
        <title>Complex archaea that bridge the gap between prokaryotes and eukaryotes.</title>
        <authorList>
            <person name="Spang A."/>
            <person name="Saw J.H."/>
            <person name="Jorgensen S.L."/>
            <person name="Zaremba-Niedzwiedzka K."/>
            <person name="Martijn J."/>
            <person name="Lind A.E."/>
            <person name="van Eijk R."/>
            <person name="Schleper C."/>
            <person name="Guy L."/>
            <person name="Ettema T.J."/>
        </authorList>
    </citation>
    <scope>NUCLEOTIDE SEQUENCE</scope>
</reference>
<dbReference type="AlphaFoldDB" id="A0A0F9DQ06"/>
<sequence>MTLQYNDIDDAVLLTQEMLVQRGAFLDLQTDLTDHVAVREMWMNRKKKFGGGNDWEFQAQVDHNYSARVVGLYETDGSSLTDSMITGQVRPRHINAHYIYDQKEPAFQKGGVQIVDLVKTRYVGMMVSMYELMETILWGKPTTSADTKTPFGIEYWVTKGTSGQEGFYGLNPSGFSAGRAGIDSSTYGRWANWFADYTAIEKNDLIRKMRKGHRNTQFRSVVSHAQPTLGPMRNGIYTNDAVIGIMEELLEDQNMNLGKDLDSMGGRTLFKNTPITYAPKLDADTENPVYMLDWQWLAIGVLPGWENQLTKPYMVPNKHLVRRVDLDCTLNMVCTNLRKQSVFAQV</sequence>
<gene>
    <name evidence="1" type="ORF">LCGC14_2519750</name>
</gene>
<dbReference type="InterPro" id="IPR049718">
    <property type="entry name" value="AKO59007-like"/>
</dbReference>
<name>A0A0F9DQ06_9ZZZZ</name>
<dbReference type="NCBIfam" id="NF033394">
    <property type="entry name" value="capsid_maj_Podo"/>
    <property type="match status" value="1"/>
</dbReference>
<protein>
    <recommendedName>
        <fullName evidence="2">Bacteriophage Mu GpT domain-containing protein</fullName>
    </recommendedName>
</protein>
<proteinExistence type="predicted"/>
<evidence type="ECO:0008006" key="2">
    <source>
        <dbReference type="Google" id="ProtNLM"/>
    </source>
</evidence>
<evidence type="ECO:0000313" key="1">
    <source>
        <dbReference type="EMBL" id="KKL14038.1"/>
    </source>
</evidence>
<organism evidence="1">
    <name type="scientific">marine sediment metagenome</name>
    <dbReference type="NCBI Taxonomy" id="412755"/>
    <lineage>
        <taxon>unclassified sequences</taxon>
        <taxon>metagenomes</taxon>
        <taxon>ecological metagenomes</taxon>
    </lineage>
</organism>
<comment type="caution">
    <text evidence="1">The sequence shown here is derived from an EMBL/GenBank/DDBJ whole genome shotgun (WGS) entry which is preliminary data.</text>
</comment>
<accession>A0A0F9DQ06</accession>